<evidence type="ECO:0000313" key="1">
    <source>
        <dbReference type="EMBL" id="KAJ8882497.1"/>
    </source>
</evidence>
<organism evidence="1 2">
    <name type="scientific">Dryococelus australis</name>
    <dbReference type="NCBI Taxonomy" id="614101"/>
    <lineage>
        <taxon>Eukaryota</taxon>
        <taxon>Metazoa</taxon>
        <taxon>Ecdysozoa</taxon>
        <taxon>Arthropoda</taxon>
        <taxon>Hexapoda</taxon>
        <taxon>Insecta</taxon>
        <taxon>Pterygota</taxon>
        <taxon>Neoptera</taxon>
        <taxon>Polyneoptera</taxon>
        <taxon>Phasmatodea</taxon>
        <taxon>Verophasmatodea</taxon>
        <taxon>Anareolatae</taxon>
        <taxon>Phasmatidae</taxon>
        <taxon>Eurycanthinae</taxon>
        <taxon>Dryococelus</taxon>
    </lineage>
</organism>
<proteinExistence type="predicted"/>
<feature type="non-terminal residue" evidence="1">
    <location>
        <position position="91"/>
    </location>
</feature>
<accession>A0ABQ9HDT8</accession>
<keyword evidence="2" id="KW-1185">Reference proteome</keyword>
<name>A0ABQ9HDT8_9NEOP</name>
<dbReference type="EMBL" id="JARBHB010000005">
    <property type="protein sequence ID" value="KAJ8882497.1"/>
    <property type="molecule type" value="Genomic_DNA"/>
</dbReference>
<protein>
    <submittedName>
        <fullName evidence="1">Uncharacterized protein</fullName>
    </submittedName>
</protein>
<dbReference type="Proteomes" id="UP001159363">
    <property type="component" value="Chromosome 4"/>
</dbReference>
<reference evidence="1 2" key="1">
    <citation type="submission" date="2023-02" db="EMBL/GenBank/DDBJ databases">
        <title>LHISI_Scaffold_Assembly.</title>
        <authorList>
            <person name="Stuart O.P."/>
            <person name="Cleave R."/>
            <person name="Magrath M.J.L."/>
            <person name="Mikheyev A.S."/>
        </authorList>
    </citation>
    <scope>NUCLEOTIDE SEQUENCE [LARGE SCALE GENOMIC DNA]</scope>
    <source>
        <strain evidence="1">Daus_M_001</strain>
        <tissue evidence="1">Leg muscle</tissue>
    </source>
</reference>
<sequence length="91" mass="10819">MKSFRVTPPSYSNEIIFNNRISRAHRVFENTLSTMCLRHTYITFFVNCLLRKLFICLRGHLIENQIDNIFQVHGRITHNPMRCSPLETHLD</sequence>
<gene>
    <name evidence="1" type="ORF">PR048_014308</name>
</gene>
<evidence type="ECO:0000313" key="2">
    <source>
        <dbReference type="Proteomes" id="UP001159363"/>
    </source>
</evidence>
<comment type="caution">
    <text evidence="1">The sequence shown here is derived from an EMBL/GenBank/DDBJ whole genome shotgun (WGS) entry which is preliminary data.</text>
</comment>